<dbReference type="InterPro" id="IPR013382">
    <property type="entry name" value="CRISPR-assoc_prot_Cse2"/>
</dbReference>
<dbReference type="Proteomes" id="UP001500483">
    <property type="component" value="Unassembled WGS sequence"/>
</dbReference>
<dbReference type="Gene3D" id="1.10.520.40">
    <property type="entry name" value="CRISPR-associated protein Cse2"/>
    <property type="match status" value="1"/>
</dbReference>
<reference evidence="3" key="1">
    <citation type="journal article" date="2019" name="Int. J. Syst. Evol. Microbiol.">
        <title>The Global Catalogue of Microorganisms (GCM) 10K type strain sequencing project: providing services to taxonomists for standard genome sequencing and annotation.</title>
        <authorList>
            <consortium name="The Broad Institute Genomics Platform"/>
            <consortium name="The Broad Institute Genome Sequencing Center for Infectious Disease"/>
            <person name="Wu L."/>
            <person name="Ma J."/>
        </authorList>
    </citation>
    <scope>NUCLEOTIDE SEQUENCE [LARGE SCALE GENOMIC DNA]</scope>
    <source>
        <strain evidence="3">JCM 9687</strain>
    </source>
</reference>
<evidence type="ECO:0000256" key="1">
    <source>
        <dbReference type="SAM" id="Coils"/>
    </source>
</evidence>
<comment type="caution">
    <text evidence="2">The sequence shown here is derived from an EMBL/GenBank/DDBJ whole genome shotgun (WGS) entry which is preliminary data.</text>
</comment>
<proteinExistence type="predicted"/>
<dbReference type="NCBIfam" id="TIGR02548">
    <property type="entry name" value="casB_cse2"/>
    <property type="match status" value="1"/>
</dbReference>
<dbReference type="CDD" id="cd09731">
    <property type="entry name" value="Cse2_I-E"/>
    <property type="match status" value="1"/>
</dbReference>
<keyword evidence="3" id="KW-1185">Reference proteome</keyword>
<dbReference type="EMBL" id="BAAAYK010000038">
    <property type="protein sequence ID" value="GAA3357866.1"/>
    <property type="molecule type" value="Genomic_DNA"/>
</dbReference>
<gene>
    <name evidence="2" type="primary">casB</name>
    <name evidence="2" type="ORF">GCM10020366_27640</name>
</gene>
<sequence>MTTSAKPPVRERREQFIAQLEKLARTLAHDQSNAAAQARRTLAQLRRSVSDQRHEHEALALIFEHDPPRAEEKIWLLVAGLFAFNPQPTRNRTPLGASLRQLDRKRPGSTAQKRLRQLLAADANSLPHHLRSTLQLLAVDDIPVNYRALLDDAVVLLRPDVDEDRARDVRWRWARDFHSYTAPKTDNDDSSQENDQ</sequence>
<name>A0ABP6RQH6_9PSEU</name>
<feature type="coiled-coil region" evidence="1">
    <location>
        <begin position="28"/>
        <end position="55"/>
    </location>
</feature>
<dbReference type="InterPro" id="IPR038287">
    <property type="entry name" value="Cse2_sf"/>
</dbReference>
<protein>
    <submittedName>
        <fullName evidence="2">Type I-E CRISPR-associated protein Cse2/CasB</fullName>
    </submittedName>
</protein>
<accession>A0ABP6RQH6</accession>
<evidence type="ECO:0000313" key="2">
    <source>
        <dbReference type="EMBL" id="GAA3357866.1"/>
    </source>
</evidence>
<evidence type="ECO:0000313" key="3">
    <source>
        <dbReference type="Proteomes" id="UP001500483"/>
    </source>
</evidence>
<keyword evidence="1" id="KW-0175">Coiled coil</keyword>
<organism evidence="2 3">
    <name type="scientific">Saccharopolyspora gregorii</name>
    <dbReference type="NCBI Taxonomy" id="33914"/>
    <lineage>
        <taxon>Bacteria</taxon>
        <taxon>Bacillati</taxon>
        <taxon>Actinomycetota</taxon>
        <taxon>Actinomycetes</taxon>
        <taxon>Pseudonocardiales</taxon>
        <taxon>Pseudonocardiaceae</taxon>
        <taxon>Saccharopolyspora</taxon>
    </lineage>
</organism>
<dbReference type="RefSeq" id="WP_344926831.1">
    <property type="nucleotide sequence ID" value="NZ_BAAAYK010000038.1"/>
</dbReference>
<dbReference type="Pfam" id="PF09485">
    <property type="entry name" value="CRISPR_Cse2"/>
    <property type="match status" value="1"/>
</dbReference>